<sequence length="381" mass="38352">MSGHVCLECGVHRPGCACERAQAQAAEQAAAEDFHPLRIRPYVTLSATEDEAGTPAATEAQGAAYENPYGGYEPGRADDRPGTAPAGHPADFRAGNPADFRTGHPDGVPGGIPGGLPIGIPGGVPGDFPGGFPGDHPNATTTAAHPNGFPGEPPNGFPAGHPDDDGPALTLAYAPEGRGAVRRRGRGAVIAGVVAAAVVSTAALAAALIAGDDGTDDLAGVPEVTTSASENVAVSEAPTSTPSSSASASADPSPTSASPSPSASASASPSPTAARTRSTDPSAPPTRTAPAAPARPSVTTAPSYGPSEPPTLSLGSSGEEVSELQRRLWELGLYDGPVNGSYGRKVERAVERYQSYMYIEEDPRGVYGPHTREALEAVTEG</sequence>
<feature type="domain" description="Peptidoglycan binding-like" evidence="3">
    <location>
        <begin position="317"/>
        <end position="375"/>
    </location>
</feature>
<evidence type="ECO:0000313" key="5">
    <source>
        <dbReference type="Proteomes" id="UP001250858"/>
    </source>
</evidence>
<evidence type="ECO:0000256" key="1">
    <source>
        <dbReference type="SAM" id="MobiDB-lite"/>
    </source>
</evidence>
<feature type="transmembrane region" description="Helical" evidence="2">
    <location>
        <begin position="188"/>
        <end position="210"/>
    </location>
</feature>
<feature type="region of interest" description="Disordered" evidence="1">
    <location>
        <begin position="50"/>
        <end position="169"/>
    </location>
</feature>
<evidence type="ECO:0000259" key="3">
    <source>
        <dbReference type="Pfam" id="PF01471"/>
    </source>
</evidence>
<dbReference type="InterPro" id="IPR036366">
    <property type="entry name" value="PGBDSf"/>
</dbReference>
<accession>A0ABY9RYK9</accession>
<reference evidence="4 5" key="1">
    <citation type="submission" date="2023-09" db="EMBL/GenBank/DDBJ databases">
        <title>Complete genome of Streptomyces roseicoloratus T14.</title>
        <authorList>
            <person name="Bashizi T."/>
            <person name="Kim M.-J."/>
            <person name="Lee G."/>
            <person name="Tagele S.B."/>
            <person name="Shin J.-H."/>
        </authorList>
    </citation>
    <scope>NUCLEOTIDE SEQUENCE [LARGE SCALE GENOMIC DNA]</scope>
    <source>
        <strain evidence="4 5">T14</strain>
    </source>
</reference>
<keyword evidence="5" id="KW-1185">Reference proteome</keyword>
<dbReference type="EMBL" id="CP133762">
    <property type="protein sequence ID" value="WMX47277.1"/>
    <property type="molecule type" value="Genomic_DNA"/>
</dbReference>
<name>A0ABY9RYK9_9ACTN</name>
<protein>
    <submittedName>
        <fullName evidence="4">Peptidoglycan-binding domain-containing protein</fullName>
    </submittedName>
</protein>
<dbReference type="InterPro" id="IPR036365">
    <property type="entry name" value="PGBD-like_sf"/>
</dbReference>
<dbReference type="Proteomes" id="UP001250858">
    <property type="component" value="Chromosome"/>
</dbReference>
<feature type="compositionally biased region" description="Low complexity" evidence="1">
    <location>
        <begin position="237"/>
        <end position="303"/>
    </location>
</feature>
<feature type="compositionally biased region" description="Gly residues" evidence="1">
    <location>
        <begin position="108"/>
        <end position="133"/>
    </location>
</feature>
<keyword evidence="2" id="KW-0472">Membrane</keyword>
<dbReference type="RefSeq" id="WP_128980107.1">
    <property type="nucleotide sequence ID" value="NZ_CP133762.1"/>
</dbReference>
<organism evidence="4 5">
    <name type="scientific">Streptomyces roseicoloratus</name>
    <dbReference type="NCBI Taxonomy" id="2508722"/>
    <lineage>
        <taxon>Bacteria</taxon>
        <taxon>Bacillati</taxon>
        <taxon>Actinomycetota</taxon>
        <taxon>Actinomycetes</taxon>
        <taxon>Kitasatosporales</taxon>
        <taxon>Streptomycetaceae</taxon>
        <taxon>Streptomyces</taxon>
    </lineage>
</organism>
<evidence type="ECO:0000256" key="2">
    <source>
        <dbReference type="SAM" id="Phobius"/>
    </source>
</evidence>
<feature type="region of interest" description="Disordered" evidence="1">
    <location>
        <begin position="226"/>
        <end position="323"/>
    </location>
</feature>
<keyword evidence="2" id="KW-0812">Transmembrane</keyword>
<proteinExistence type="predicted"/>
<dbReference type="Gene3D" id="1.10.101.10">
    <property type="entry name" value="PGBD-like superfamily/PGBD"/>
    <property type="match status" value="1"/>
</dbReference>
<gene>
    <name evidence="4" type="ORF">RGF97_24055</name>
</gene>
<keyword evidence="2" id="KW-1133">Transmembrane helix</keyword>
<dbReference type="Pfam" id="PF01471">
    <property type="entry name" value="PG_binding_1"/>
    <property type="match status" value="1"/>
</dbReference>
<dbReference type="InterPro" id="IPR002477">
    <property type="entry name" value="Peptidoglycan-bd-like"/>
</dbReference>
<evidence type="ECO:0000313" key="4">
    <source>
        <dbReference type="EMBL" id="WMX47277.1"/>
    </source>
</evidence>
<dbReference type="SUPFAM" id="SSF47090">
    <property type="entry name" value="PGBD-like"/>
    <property type="match status" value="1"/>
</dbReference>